<name>A0A0B1RW08_OESDE</name>
<reference evidence="2 3" key="1">
    <citation type="submission" date="2014-03" db="EMBL/GenBank/DDBJ databases">
        <title>Draft genome of the hookworm Oesophagostomum dentatum.</title>
        <authorList>
            <person name="Mitreva M."/>
        </authorList>
    </citation>
    <scope>NUCLEOTIDE SEQUENCE [LARGE SCALE GENOMIC DNA]</scope>
    <source>
        <strain evidence="2 3">OD-Hann</strain>
    </source>
</reference>
<accession>A0A0B1RW08</accession>
<feature type="transmembrane region" description="Helical" evidence="1">
    <location>
        <begin position="53"/>
        <end position="70"/>
    </location>
</feature>
<evidence type="ECO:0000256" key="1">
    <source>
        <dbReference type="SAM" id="Phobius"/>
    </source>
</evidence>
<protein>
    <submittedName>
        <fullName evidence="2">Uncharacterized protein</fullName>
    </submittedName>
</protein>
<keyword evidence="1" id="KW-1133">Transmembrane helix</keyword>
<organism evidence="2 3">
    <name type="scientific">Oesophagostomum dentatum</name>
    <name type="common">Nodular worm</name>
    <dbReference type="NCBI Taxonomy" id="61180"/>
    <lineage>
        <taxon>Eukaryota</taxon>
        <taxon>Metazoa</taxon>
        <taxon>Ecdysozoa</taxon>
        <taxon>Nematoda</taxon>
        <taxon>Chromadorea</taxon>
        <taxon>Rhabditida</taxon>
        <taxon>Rhabditina</taxon>
        <taxon>Rhabditomorpha</taxon>
        <taxon>Strongyloidea</taxon>
        <taxon>Strongylidae</taxon>
        <taxon>Oesophagostomum</taxon>
    </lineage>
</organism>
<sequence>MMRMPAISSSRNSLTNRSSLFHRLASSSQTSKGLVLVWASTCSTRKISNNQNLCCCFTMTSIFLLISPFYY</sequence>
<proteinExistence type="predicted"/>
<keyword evidence="1" id="KW-0812">Transmembrane</keyword>
<dbReference type="Proteomes" id="UP000053660">
    <property type="component" value="Unassembled WGS sequence"/>
</dbReference>
<gene>
    <name evidence="2" type="ORF">OESDEN_23127</name>
</gene>
<dbReference type="AlphaFoldDB" id="A0A0B1RW08"/>
<evidence type="ECO:0000313" key="3">
    <source>
        <dbReference type="Proteomes" id="UP000053660"/>
    </source>
</evidence>
<keyword evidence="1" id="KW-0472">Membrane</keyword>
<dbReference type="EMBL" id="KN610945">
    <property type="protein sequence ID" value="KHJ77253.1"/>
    <property type="molecule type" value="Genomic_DNA"/>
</dbReference>
<keyword evidence="3" id="KW-1185">Reference proteome</keyword>
<evidence type="ECO:0000313" key="2">
    <source>
        <dbReference type="EMBL" id="KHJ77253.1"/>
    </source>
</evidence>